<evidence type="ECO:0000256" key="1">
    <source>
        <dbReference type="SAM" id="MobiDB-lite"/>
    </source>
</evidence>
<proteinExistence type="predicted"/>
<accession>A0AAD8MP53</accession>
<name>A0AAD8MP53_9APIA</name>
<feature type="compositionally biased region" description="Polar residues" evidence="1">
    <location>
        <begin position="23"/>
        <end position="55"/>
    </location>
</feature>
<reference evidence="2" key="1">
    <citation type="submission" date="2023-02" db="EMBL/GenBank/DDBJ databases">
        <title>Genome of toxic invasive species Heracleum sosnowskyi carries increased number of genes despite the absence of recent whole-genome duplications.</title>
        <authorList>
            <person name="Schelkunov M."/>
            <person name="Shtratnikova V."/>
            <person name="Makarenko M."/>
            <person name="Klepikova A."/>
            <person name="Omelchenko D."/>
            <person name="Novikova G."/>
            <person name="Obukhova E."/>
            <person name="Bogdanov V."/>
            <person name="Penin A."/>
            <person name="Logacheva M."/>
        </authorList>
    </citation>
    <scope>NUCLEOTIDE SEQUENCE</scope>
    <source>
        <strain evidence="2">Hsosn_3</strain>
        <tissue evidence="2">Leaf</tissue>
    </source>
</reference>
<evidence type="ECO:0000313" key="3">
    <source>
        <dbReference type="Proteomes" id="UP001237642"/>
    </source>
</evidence>
<feature type="compositionally biased region" description="Basic and acidic residues" evidence="1">
    <location>
        <begin position="7"/>
        <end position="19"/>
    </location>
</feature>
<dbReference type="EMBL" id="JAUIZM010000006">
    <property type="protein sequence ID" value="KAK1379937.1"/>
    <property type="molecule type" value="Genomic_DNA"/>
</dbReference>
<comment type="caution">
    <text evidence="2">The sequence shown here is derived from an EMBL/GenBank/DDBJ whole genome shotgun (WGS) entry which is preliminary data.</text>
</comment>
<reference evidence="2" key="2">
    <citation type="submission" date="2023-05" db="EMBL/GenBank/DDBJ databases">
        <authorList>
            <person name="Schelkunov M.I."/>
        </authorList>
    </citation>
    <scope>NUCLEOTIDE SEQUENCE</scope>
    <source>
        <strain evidence="2">Hsosn_3</strain>
        <tissue evidence="2">Leaf</tissue>
    </source>
</reference>
<protein>
    <submittedName>
        <fullName evidence="2">Uncharacterized protein</fullName>
    </submittedName>
</protein>
<keyword evidence="3" id="KW-1185">Reference proteome</keyword>
<gene>
    <name evidence="2" type="ORF">POM88_026681</name>
</gene>
<organism evidence="2 3">
    <name type="scientific">Heracleum sosnowskyi</name>
    <dbReference type="NCBI Taxonomy" id="360622"/>
    <lineage>
        <taxon>Eukaryota</taxon>
        <taxon>Viridiplantae</taxon>
        <taxon>Streptophyta</taxon>
        <taxon>Embryophyta</taxon>
        <taxon>Tracheophyta</taxon>
        <taxon>Spermatophyta</taxon>
        <taxon>Magnoliopsida</taxon>
        <taxon>eudicotyledons</taxon>
        <taxon>Gunneridae</taxon>
        <taxon>Pentapetalae</taxon>
        <taxon>asterids</taxon>
        <taxon>campanulids</taxon>
        <taxon>Apiales</taxon>
        <taxon>Apiaceae</taxon>
        <taxon>Apioideae</taxon>
        <taxon>apioid superclade</taxon>
        <taxon>Tordylieae</taxon>
        <taxon>Tordyliinae</taxon>
        <taxon>Heracleum</taxon>
    </lineage>
</organism>
<dbReference type="AlphaFoldDB" id="A0AAD8MP53"/>
<feature type="region of interest" description="Disordered" evidence="1">
    <location>
        <begin position="1"/>
        <end position="72"/>
    </location>
</feature>
<dbReference type="Proteomes" id="UP001237642">
    <property type="component" value="Unassembled WGS sequence"/>
</dbReference>
<evidence type="ECO:0000313" key="2">
    <source>
        <dbReference type="EMBL" id="KAK1379937.1"/>
    </source>
</evidence>
<sequence length="120" mass="13717">MGSLKSFEQRTSRQSEKSVEAAFQSNLNISNPKQGENSANNQFREGRNQRSNFRNFINGKGKGRPDFSRSSSSLHCTIFNRSSHSNKDCWFKGKPKCDNVIDLVIYPRTADHVIFSKQTR</sequence>